<dbReference type="RefSeq" id="WP_093312728.1">
    <property type="nucleotide sequence ID" value="NZ_FOZG01000001.1"/>
</dbReference>
<keyword evidence="1" id="KW-0645">Protease</keyword>
<evidence type="ECO:0000256" key="3">
    <source>
        <dbReference type="ARBA" id="ARBA00023015"/>
    </source>
</evidence>
<dbReference type="GO" id="GO:0003677">
    <property type="term" value="F:DNA binding"/>
    <property type="evidence" value="ECO:0007669"/>
    <property type="project" value="UniProtKB-KW"/>
</dbReference>
<evidence type="ECO:0000256" key="2">
    <source>
        <dbReference type="ARBA" id="ARBA00022801"/>
    </source>
</evidence>
<evidence type="ECO:0000256" key="5">
    <source>
        <dbReference type="ARBA" id="ARBA00023163"/>
    </source>
</evidence>
<dbReference type="STRING" id="1166337.SAMN05192580_1408"/>
<dbReference type="InterPro" id="IPR036286">
    <property type="entry name" value="LexA/Signal_pep-like_sf"/>
</dbReference>
<dbReference type="CDD" id="cd06529">
    <property type="entry name" value="S24_LexA-like"/>
    <property type="match status" value="1"/>
</dbReference>
<organism evidence="7 8">
    <name type="scientific">Sphingomonas jatrophae</name>
    <dbReference type="NCBI Taxonomy" id="1166337"/>
    <lineage>
        <taxon>Bacteria</taxon>
        <taxon>Pseudomonadati</taxon>
        <taxon>Pseudomonadota</taxon>
        <taxon>Alphaproteobacteria</taxon>
        <taxon>Sphingomonadales</taxon>
        <taxon>Sphingomonadaceae</taxon>
        <taxon>Sphingomonas</taxon>
    </lineage>
</organism>
<proteinExistence type="predicted"/>
<dbReference type="SUPFAM" id="SSF51306">
    <property type="entry name" value="LexA/Signal peptidase"/>
    <property type="match status" value="1"/>
</dbReference>
<dbReference type="InterPro" id="IPR019756">
    <property type="entry name" value="Pept_S26A_signal_pept_1_Ser-AS"/>
</dbReference>
<dbReference type="GO" id="GO:0006508">
    <property type="term" value="P:proteolysis"/>
    <property type="evidence" value="ECO:0007669"/>
    <property type="project" value="UniProtKB-KW"/>
</dbReference>
<dbReference type="EMBL" id="FOZG01000001">
    <property type="protein sequence ID" value="SFR87131.1"/>
    <property type="molecule type" value="Genomic_DNA"/>
</dbReference>
<dbReference type="Gene3D" id="2.10.109.10">
    <property type="entry name" value="Umud Fragment, subunit A"/>
    <property type="match status" value="1"/>
</dbReference>
<evidence type="ECO:0000256" key="4">
    <source>
        <dbReference type="ARBA" id="ARBA00023125"/>
    </source>
</evidence>
<dbReference type="PANTHER" id="PTHR40661">
    <property type="match status" value="1"/>
</dbReference>
<dbReference type="InterPro" id="IPR039418">
    <property type="entry name" value="LexA-like"/>
</dbReference>
<name>A0A1I6K7C7_9SPHN</name>
<keyword evidence="3" id="KW-0805">Transcription regulation</keyword>
<sequence length="212" mass="22422">MEDDAARAALDAHRIARGHDYAALSRVVGRNAAYIQQYIKRGSPRRLAERDRRLLAAFLGVPDAALGGPEPAPAPDLVTLPRLSVAASAGPGALGEEHAIGRIALDAAWLRQLAPHGTADLALLSVEGDSMEPTLHDGDEIIVDAAATRRPLADGIWVLRHDDALLVKRLARAAAGGIVIISDNRAYPPSGPHPPAALRLIGRVIWSGGRVR</sequence>
<dbReference type="InterPro" id="IPR015927">
    <property type="entry name" value="Peptidase_S24_S26A/B/C"/>
</dbReference>
<dbReference type="PROSITE" id="PS00501">
    <property type="entry name" value="SPASE_I_1"/>
    <property type="match status" value="1"/>
</dbReference>
<dbReference type="Pfam" id="PF00717">
    <property type="entry name" value="Peptidase_S24"/>
    <property type="match status" value="1"/>
</dbReference>
<dbReference type="PANTHER" id="PTHR40661:SF3">
    <property type="entry name" value="FELS-1 PROPHAGE TRANSCRIPTIONAL REGULATOR"/>
    <property type="match status" value="1"/>
</dbReference>
<dbReference type="GO" id="GO:0004252">
    <property type="term" value="F:serine-type endopeptidase activity"/>
    <property type="evidence" value="ECO:0007669"/>
    <property type="project" value="InterPro"/>
</dbReference>
<accession>A0A1I6K7C7</accession>
<reference evidence="7 8" key="1">
    <citation type="submission" date="2016-10" db="EMBL/GenBank/DDBJ databases">
        <authorList>
            <person name="de Groot N.N."/>
        </authorList>
    </citation>
    <scope>NUCLEOTIDE SEQUENCE [LARGE SCALE GENOMIC DNA]</scope>
    <source>
        <strain evidence="7 8">S5-249</strain>
    </source>
</reference>
<evidence type="ECO:0000313" key="7">
    <source>
        <dbReference type="EMBL" id="SFR87131.1"/>
    </source>
</evidence>
<protein>
    <submittedName>
        <fullName evidence="7">Peptidase S24-like</fullName>
    </submittedName>
</protein>
<feature type="domain" description="Peptidase S24/S26A/S26B/S26C" evidence="6">
    <location>
        <begin position="86"/>
        <end position="205"/>
    </location>
</feature>
<dbReference type="AlphaFoldDB" id="A0A1I6K7C7"/>
<dbReference type="Proteomes" id="UP000198824">
    <property type="component" value="Unassembled WGS sequence"/>
</dbReference>
<dbReference type="OrthoDB" id="528805at2"/>
<keyword evidence="8" id="KW-1185">Reference proteome</keyword>
<gene>
    <name evidence="7" type="ORF">SAMN05192580_1408</name>
</gene>
<evidence type="ECO:0000259" key="6">
    <source>
        <dbReference type="Pfam" id="PF00717"/>
    </source>
</evidence>
<dbReference type="GO" id="GO:0016020">
    <property type="term" value="C:membrane"/>
    <property type="evidence" value="ECO:0007669"/>
    <property type="project" value="InterPro"/>
</dbReference>
<evidence type="ECO:0000256" key="1">
    <source>
        <dbReference type="ARBA" id="ARBA00022670"/>
    </source>
</evidence>
<keyword evidence="2" id="KW-0378">Hydrolase</keyword>
<evidence type="ECO:0000313" key="8">
    <source>
        <dbReference type="Proteomes" id="UP000198824"/>
    </source>
</evidence>
<keyword evidence="4" id="KW-0238">DNA-binding</keyword>
<keyword evidence="5" id="KW-0804">Transcription</keyword>